<sequence length="33" mass="3707">MEIELTPPPLLGLNHDERKKKSLRRKLPVVAGA</sequence>
<accession>A0A834XCN6</accession>
<feature type="compositionally biased region" description="Pro residues" evidence="1">
    <location>
        <begin position="1"/>
        <end position="10"/>
    </location>
</feature>
<gene>
    <name evidence="2" type="ORF">G2W53_004209</name>
</gene>
<dbReference type="AlphaFoldDB" id="A0A834XCN6"/>
<comment type="caution">
    <text evidence="2">The sequence shown here is derived from an EMBL/GenBank/DDBJ whole genome shotgun (WGS) entry which is preliminary data.</text>
</comment>
<organism evidence="2 3">
    <name type="scientific">Senna tora</name>
    <dbReference type="NCBI Taxonomy" id="362788"/>
    <lineage>
        <taxon>Eukaryota</taxon>
        <taxon>Viridiplantae</taxon>
        <taxon>Streptophyta</taxon>
        <taxon>Embryophyta</taxon>
        <taxon>Tracheophyta</taxon>
        <taxon>Spermatophyta</taxon>
        <taxon>Magnoliopsida</taxon>
        <taxon>eudicotyledons</taxon>
        <taxon>Gunneridae</taxon>
        <taxon>Pentapetalae</taxon>
        <taxon>rosids</taxon>
        <taxon>fabids</taxon>
        <taxon>Fabales</taxon>
        <taxon>Fabaceae</taxon>
        <taxon>Caesalpinioideae</taxon>
        <taxon>Cassia clade</taxon>
        <taxon>Senna</taxon>
    </lineage>
</organism>
<evidence type="ECO:0000313" key="2">
    <source>
        <dbReference type="EMBL" id="KAF7841911.1"/>
    </source>
</evidence>
<reference evidence="2" key="1">
    <citation type="submission" date="2020-09" db="EMBL/GenBank/DDBJ databases">
        <title>Genome-Enabled Discovery of Anthraquinone Biosynthesis in Senna tora.</title>
        <authorList>
            <person name="Kang S.-H."/>
            <person name="Pandey R.P."/>
            <person name="Lee C.-M."/>
            <person name="Sim J.-S."/>
            <person name="Jeong J.-T."/>
            <person name="Choi B.-S."/>
            <person name="Jung M."/>
            <person name="Ginzburg D."/>
            <person name="Zhao K."/>
            <person name="Won S.Y."/>
            <person name="Oh T.-J."/>
            <person name="Yu Y."/>
            <person name="Kim N.-H."/>
            <person name="Lee O.R."/>
            <person name="Lee T.-H."/>
            <person name="Bashyal P."/>
            <person name="Kim T.-S."/>
            <person name="Lee W.-H."/>
            <person name="Kawkins C."/>
            <person name="Kim C.-K."/>
            <person name="Kim J.S."/>
            <person name="Ahn B.O."/>
            <person name="Rhee S.Y."/>
            <person name="Sohng J.K."/>
        </authorList>
    </citation>
    <scope>NUCLEOTIDE SEQUENCE</scope>
    <source>
        <tissue evidence="2">Leaf</tissue>
    </source>
</reference>
<proteinExistence type="predicted"/>
<evidence type="ECO:0000256" key="1">
    <source>
        <dbReference type="SAM" id="MobiDB-lite"/>
    </source>
</evidence>
<dbReference type="Proteomes" id="UP000634136">
    <property type="component" value="Unassembled WGS sequence"/>
</dbReference>
<keyword evidence="3" id="KW-1185">Reference proteome</keyword>
<feature type="region of interest" description="Disordered" evidence="1">
    <location>
        <begin position="1"/>
        <end position="33"/>
    </location>
</feature>
<name>A0A834XCN6_9FABA</name>
<dbReference type="EMBL" id="JAAIUW010000002">
    <property type="protein sequence ID" value="KAF7841911.1"/>
    <property type="molecule type" value="Genomic_DNA"/>
</dbReference>
<evidence type="ECO:0000313" key="3">
    <source>
        <dbReference type="Proteomes" id="UP000634136"/>
    </source>
</evidence>
<protein>
    <submittedName>
        <fullName evidence="2">Uncharacterized protein</fullName>
    </submittedName>
</protein>